<name>A0A8F3E145_9VIRU</name>
<evidence type="ECO:0000313" key="2">
    <source>
        <dbReference type="EMBL" id="QWY79452.1"/>
    </source>
</evidence>
<organism evidence="2">
    <name type="scientific">Cressdnaviricota sp</name>
    <dbReference type="NCBI Taxonomy" id="2748378"/>
    <lineage>
        <taxon>Viruses</taxon>
        <taxon>Monodnaviria</taxon>
        <taxon>Shotokuvirae</taxon>
        <taxon>Cressdnaviricota</taxon>
    </lineage>
</organism>
<reference evidence="2" key="1">
    <citation type="submission" date="2020-05" db="EMBL/GenBank/DDBJ databases">
        <title>Viral metagenome analysis of wild birds revealed diverse small circular ssDNA viral genomes.</title>
        <authorList>
            <person name="Yao Y."/>
            <person name="Zhang W."/>
        </authorList>
    </citation>
    <scope>NUCLEOTIDE SEQUENCE</scope>
    <source>
        <strain evidence="2">Wd-yyx-4</strain>
    </source>
</reference>
<accession>A0A8F3E145</accession>
<protein>
    <submittedName>
        <fullName evidence="2">Replication-associated protein</fullName>
    </submittedName>
</protein>
<feature type="region of interest" description="Disordered" evidence="1">
    <location>
        <begin position="174"/>
        <end position="193"/>
    </location>
</feature>
<evidence type="ECO:0000256" key="1">
    <source>
        <dbReference type="SAM" id="MobiDB-lite"/>
    </source>
</evidence>
<dbReference type="EMBL" id="MT446310">
    <property type="protein sequence ID" value="QWY79452.1"/>
    <property type="molecule type" value="Genomic_DNA"/>
</dbReference>
<proteinExistence type="predicted"/>
<sequence>MSNHDSTMELLSLNVSQRILAILYAVDSDESAMRMEESITTFILASTRLCLSTRLLRSITLELTEISNRFVELHTRSSIMSARMETSDLTTGSHQQRLAHVMGMIQISGLISSAATLKNHFCQRYVSRLQEIGCYPISASSSTPIFITPRRSRNTRPRLSLWRENAILRSPSGRIRQPLGTVDPRDPLRPITRGTRVLQPPIQHG</sequence>